<keyword evidence="2" id="KW-1133">Transmembrane helix</keyword>
<evidence type="ECO:0000313" key="5">
    <source>
        <dbReference type="Proteomes" id="UP000655420"/>
    </source>
</evidence>
<keyword evidence="5" id="KW-1185">Reference proteome</keyword>
<feature type="transmembrane region" description="Helical" evidence="2">
    <location>
        <begin position="39"/>
        <end position="61"/>
    </location>
</feature>
<feature type="domain" description="DUF2061" evidence="3">
    <location>
        <begin position="71"/>
        <end position="97"/>
    </location>
</feature>
<dbReference type="AlphaFoldDB" id="A0A8J7M7K3"/>
<keyword evidence="2" id="KW-0812">Transmembrane</keyword>
<protein>
    <submittedName>
        <fullName evidence="4">DUF2061 domain-containing protein</fullName>
    </submittedName>
</protein>
<proteinExistence type="predicted"/>
<sequence>MREQPERPIFGPEDPRLDPPNPPEVSHARSLAKAISWRVVGTIDTLVLSFLILTFLAPLFGHDAGTHAETAQTATLIALTEVATKMLLYFLHERGWERLRWDVSVDEEGHRKDGPSRSGVKTATWRVLASLDTMILALIFTGNLGTAVSIGGFEVITKLVLYYFHERAWAHIRWGIVAKPAQG</sequence>
<reference evidence="4" key="1">
    <citation type="submission" date="2020-12" db="EMBL/GenBank/DDBJ databases">
        <title>Bacterial taxonomy.</title>
        <authorList>
            <person name="Pan X."/>
        </authorList>
    </citation>
    <scope>NUCLEOTIDE SEQUENCE</scope>
    <source>
        <strain evidence="4">M0105</strain>
    </source>
</reference>
<organism evidence="4 5">
    <name type="scientific">Thermohalobaculum xanthum</name>
    <dbReference type="NCBI Taxonomy" id="2753746"/>
    <lineage>
        <taxon>Bacteria</taxon>
        <taxon>Pseudomonadati</taxon>
        <taxon>Pseudomonadota</taxon>
        <taxon>Alphaproteobacteria</taxon>
        <taxon>Rhodobacterales</taxon>
        <taxon>Paracoccaceae</taxon>
        <taxon>Thermohalobaculum</taxon>
    </lineage>
</organism>
<dbReference type="EMBL" id="JAEHHL010000002">
    <property type="protein sequence ID" value="MBK0398994.1"/>
    <property type="molecule type" value="Genomic_DNA"/>
</dbReference>
<evidence type="ECO:0000256" key="1">
    <source>
        <dbReference type="SAM" id="MobiDB-lite"/>
    </source>
</evidence>
<gene>
    <name evidence="4" type="ORF">H0I76_07320</name>
</gene>
<comment type="caution">
    <text evidence="4">The sequence shown here is derived from an EMBL/GenBank/DDBJ whole genome shotgun (WGS) entry which is preliminary data.</text>
</comment>
<evidence type="ECO:0000259" key="3">
    <source>
        <dbReference type="Pfam" id="PF09834"/>
    </source>
</evidence>
<feature type="domain" description="DUF2061" evidence="3">
    <location>
        <begin position="120"/>
        <end position="170"/>
    </location>
</feature>
<accession>A0A8J7M7K3</accession>
<keyword evidence="2" id="KW-0472">Membrane</keyword>
<dbReference type="InterPro" id="IPR018638">
    <property type="entry name" value="DUF2061_membrane"/>
</dbReference>
<dbReference type="Proteomes" id="UP000655420">
    <property type="component" value="Unassembled WGS sequence"/>
</dbReference>
<feature type="region of interest" description="Disordered" evidence="1">
    <location>
        <begin position="1"/>
        <end position="25"/>
    </location>
</feature>
<evidence type="ECO:0000313" key="4">
    <source>
        <dbReference type="EMBL" id="MBK0398994.1"/>
    </source>
</evidence>
<evidence type="ECO:0000256" key="2">
    <source>
        <dbReference type="SAM" id="Phobius"/>
    </source>
</evidence>
<dbReference type="Pfam" id="PF09834">
    <property type="entry name" value="DUF2061"/>
    <property type="match status" value="2"/>
</dbReference>
<name>A0A8J7M7K3_9RHOB</name>
<dbReference type="RefSeq" id="WP_200608779.1">
    <property type="nucleotide sequence ID" value="NZ_JAEHHL010000002.1"/>
</dbReference>